<dbReference type="NCBIfam" id="TIGR03082">
    <property type="entry name" value="Gneg_AbrB_dup"/>
    <property type="match status" value="2"/>
</dbReference>
<reference evidence="2 3" key="1">
    <citation type="submission" date="2023-09" db="EMBL/GenBank/DDBJ databases">
        <authorList>
            <person name="Rey-Velasco X."/>
        </authorList>
    </citation>
    <scope>NUCLEOTIDE SEQUENCE [LARGE SCALE GENOMIC DNA]</scope>
    <source>
        <strain evidence="2 3">W311</strain>
    </source>
</reference>
<dbReference type="RefSeq" id="WP_313914277.1">
    <property type="nucleotide sequence ID" value="NZ_CP135076.1"/>
</dbReference>
<name>A0ABZ0B9Y7_9SPHN</name>
<keyword evidence="1" id="KW-1133">Transmembrane helix</keyword>
<dbReference type="PANTHER" id="PTHR38457:SF1">
    <property type="entry name" value="REGULATOR ABRB-RELATED"/>
    <property type="match status" value="1"/>
</dbReference>
<dbReference type="Pfam" id="PF05145">
    <property type="entry name" value="AbrB"/>
    <property type="match status" value="1"/>
</dbReference>
<feature type="transmembrane region" description="Helical" evidence="1">
    <location>
        <begin position="271"/>
        <end position="291"/>
    </location>
</feature>
<feature type="transmembrane region" description="Helical" evidence="1">
    <location>
        <begin position="36"/>
        <end position="52"/>
    </location>
</feature>
<dbReference type="InterPro" id="IPR007820">
    <property type="entry name" value="AbrB_fam"/>
</dbReference>
<feature type="transmembrane region" description="Helical" evidence="1">
    <location>
        <begin position="121"/>
        <end position="140"/>
    </location>
</feature>
<organism evidence="2 3">
    <name type="scientific">Stakelama saccharophila</name>
    <dbReference type="NCBI Taxonomy" id="3075605"/>
    <lineage>
        <taxon>Bacteria</taxon>
        <taxon>Pseudomonadati</taxon>
        <taxon>Pseudomonadota</taxon>
        <taxon>Alphaproteobacteria</taxon>
        <taxon>Sphingomonadales</taxon>
        <taxon>Sphingomonadaceae</taxon>
        <taxon>Stakelama</taxon>
    </lineage>
</organism>
<keyword evidence="3" id="KW-1185">Reference proteome</keyword>
<feature type="transmembrane region" description="Helical" evidence="1">
    <location>
        <begin position="64"/>
        <end position="84"/>
    </location>
</feature>
<feature type="transmembrane region" description="Helical" evidence="1">
    <location>
        <begin position="90"/>
        <end position="109"/>
    </location>
</feature>
<feature type="transmembrane region" description="Helical" evidence="1">
    <location>
        <begin position="323"/>
        <end position="349"/>
    </location>
</feature>
<feature type="transmembrane region" description="Helical" evidence="1">
    <location>
        <begin position="152"/>
        <end position="171"/>
    </location>
</feature>
<evidence type="ECO:0000313" key="3">
    <source>
        <dbReference type="Proteomes" id="UP001302249"/>
    </source>
</evidence>
<protein>
    <submittedName>
        <fullName evidence="2">AbrB family transcriptional regulator</fullName>
    </submittedName>
</protein>
<keyword evidence="1" id="KW-0472">Membrane</keyword>
<dbReference type="EMBL" id="CP135076">
    <property type="protein sequence ID" value="WNO53124.1"/>
    <property type="molecule type" value="Genomic_DNA"/>
</dbReference>
<sequence length="357" mass="35969">MATPDRGGGTLLLRWAALAVLSAGFAAALELAGIPAGLLLGPMLGAILLAAAQRTVPIARPVFYGAQALVGCLIAGAITTSIFTTLADNWALFAGVIAATLSASSLIGYMLSRWQVLPGTAAIWGSTPGAATAMVLMAQASGADARLVAVMTYSRVVCVAVTASILSAIFLGRGGGHGLSIEWVGAFNAHDALVTIAVAGAGAVAGLALRLPAGALIGPIILGSILNLSGAIALAPPQLLLALGYAVVGWRIGLGFTRDTIRIALRALPRILLAIGLLILFCGGLALLLAWRLGIDLVTAYLATSPGGADSVTIIAASTQVDIAFVVALQMVRFVTVLLVGPPLAGLLAKRFGRNAS</sequence>
<evidence type="ECO:0000313" key="2">
    <source>
        <dbReference type="EMBL" id="WNO53124.1"/>
    </source>
</evidence>
<dbReference type="Proteomes" id="UP001302249">
    <property type="component" value="Chromosome"/>
</dbReference>
<dbReference type="PIRSF" id="PIRSF038991">
    <property type="entry name" value="Protein_AbrB"/>
    <property type="match status" value="1"/>
</dbReference>
<dbReference type="InterPro" id="IPR017516">
    <property type="entry name" value="AbrB_dup"/>
</dbReference>
<dbReference type="PANTHER" id="PTHR38457">
    <property type="entry name" value="REGULATOR ABRB-RELATED"/>
    <property type="match status" value="1"/>
</dbReference>
<feature type="transmembrane region" description="Helical" evidence="1">
    <location>
        <begin position="192"/>
        <end position="213"/>
    </location>
</feature>
<keyword evidence="1" id="KW-0812">Transmembrane</keyword>
<accession>A0ABZ0B9Y7</accession>
<gene>
    <name evidence="2" type="ORF">RPR59_11785</name>
</gene>
<proteinExistence type="predicted"/>
<evidence type="ECO:0000256" key="1">
    <source>
        <dbReference type="SAM" id="Phobius"/>
    </source>
</evidence>
<feature type="transmembrane region" description="Helical" evidence="1">
    <location>
        <begin position="225"/>
        <end position="250"/>
    </location>
</feature>